<organism evidence="2 3">
    <name type="scientific">Hominiventricola filiformis</name>
    <dbReference type="NCBI Taxonomy" id="2885352"/>
    <lineage>
        <taxon>Bacteria</taxon>
        <taxon>Bacillati</taxon>
        <taxon>Bacillota</taxon>
        <taxon>Clostridia</taxon>
        <taxon>Lachnospirales</taxon>
        <taxon>Lachnospiraceae</taxon>
        <taxon>Hominiventricola</taxon>
    </lineage>
</organism>
<evidence type="ECO:0000313" key="3">
    <source>
        <dbReference type="Proteomes" id="UP001198220"/>
    </source>
</evidence>
<protein>
    <recommendedName>
        <fullName evidence="4">Terpene cyclase/mutase family protein</fullName>
    </recommendedName>
</protein>
<proteinExistence type="predicted"/>
<sequence>MKRRRIIPVLLCMMLILLGAGTAVGTMKEEVRSAAKGLRTALEGKDEMILNRQEILPAGSPQSDWAAMALALAGEKDHYQIYAKNLETYVEETYERNGSLSDRKATEYDRVILTVLALGRDPEQFGGADLVEDGIWQYQGGSLGDQGVNGWIYSLIAADAGSYEEPQDAKYTREMMVEEILAEQNEDGSFGLQKGSADPDLTAMALQALAPYQEDSEVKAASDEALVWLSEHMTEHGSYVSYGEESAESCAQTVIALCALGTDPAEDDRFAKNGVTLLDGMEAFARNDGGYAHAQSDRESNFMASEQVLLAKTALLRLRQGEERLYSFEQYTGPQESGTSMRKIVIAVIAAAAAGAVVLAVRRKGKTNAGADRTDSK</sequence>
<reference evidence="2 3" key="1">
    <citation type="submission" date="2021-10" db="EMBL/GenBank/DDBJ databases">
        <title>Anaerobic single-cell dispensing facilitates the cultivation of human gut bacteria.</title>
        <authorList>
            <person name="Afrizal A."/>
        </authorList>
    </citation>
    <scope>NUCLEOTIDE SEQUENCE [LARGE SCALE GENOMIC DNA]</scope>
    <source>
        <strain evidence="2 3">CLA-AA-H276</strain>
    </source>
</reference>
<feature type="transmembrane region" description="Helical" evidence="1">
    <location>
        <begin position="344"/>
        <end position="361"/>
    </location>
</feature>
<dbReference type="AlphaFoldDB" id="A0AAE3A981"/>
<dbReference type="InterPro" id="IPR008930">
    <property type="entry name" value="Terpenoid_cyclase/PrenylTrfase"/>
</dbReference>
<keyword evidence="1" id="KW-0812">Transmembrane</keyword>
<gene>
    <name evidence="2" type="ORF">LKD36_11280</name>
</gene>
<dbReference type="EMBL" id="JAJEPS010000011">
    <property type="protein sequence ID" value="MCC2126748.1"/>
    <property type="molecule type" value="Genomic_DNA"/>
</dbReference>
<evidence type="ECO:0000256" key="1">
    <source>
        <dbReference type="SAM" id="Phobius"/>
    </source>
</evidence>
<keyword evidence="3" id="KW-1185">Reference proteome</keyword>
<accession>A0AAE3A981</accession>
<dbReference type="Gene3D" id="1.50.10.20">
    <property type="match status" value="1"/>
</dbReference>
<keyword evidence="1" id="KW-1133">Transmembrane helix</keyword>
<dbReference type="Proteomes" id="UP001198220">
    <property type="component" value="Unassembled WGS sequence"/>
</dbReference>
<name>A0AAE3A981_9FIRM</name>
<evidence type="ECO:0008006" key="4">
    <source>
        <dbReference type="Google" id="ProtNLM"/>
    </source>
</evidence>
<dbReference type="SUPFAM" id="SSF48239">
    <property type="entry name" value="Terpenoid cyclases/Protein prenyltransferases"/>
    <property type="match status" value="1"/>
</dbReference>
<evidence type="ECO:0000313" key="2">
    <source>
        <dbReference type="EMBL" id="MCC2126748.1"/>
    </source>
</evidence>
<keyword evidence="1" id="KW-0472">Membrane</keyword>
<comment type="caution">
    <text evidence="2">The sequence shown here is derived from an EMBL/GenBank/DDBJ whole genome shotgun (WGS) entry which is preliminary data.</text>
</comment>
<dbReference type="RefSeq" id="WP_308459649.1">
    <property type="nucleotide sequence ID" value="NZ_JAJEPS010000011.1"/>
</dbReference>